<gene>
    <name evidence="1" type="ORF">D1632_10605</name>
</gene>
<keyword evidence="2" id="KW-1185">Reference proteome</keyword>
<comment type="caution">
    <text evidence="1">The sequence shown here is derived from an EMBL/GenBank/DDBJ whole genome shotgun (WGS) entry which is preliminary data.</text>
</comment>
<dbReference type="Proteomes" id="UP000267524">
    <property type="component" value="Unassembled WGS sequence"/>
</dbReference>
<evidence type="ECO:0000313" key="1">
    <source>
        <dbReference type="EMBL" id="RMZ60033.1"/>
    </source>
</evidence>
<sequence>MKDREYILLKSMLHNNKALYKNGKLTFSEYLDNHLLIMDKLKLSIIRMEKNDFDFLSSINLKKNDPLKEFKKGMSILKYNLN</sequence>
<reference evidence="1 2" key="1">
    <citation type="submission" date="2018-08" db="EMBL/GenBank/DDBJ databases">
        <title>Chryseobacterium nematophagum: a novel matrix digesting pathogen of nematodes.</title>
        <authorList>
            <person name="Page A."/>
            <person name="Roberts M."/>
            <person name="Felix M.-A."/>
            <person name="Weir W."/>
        </authorList>
    </citation>
    <scope>NUCLEOTIDE SEQUENCE [LARGE SCALE GENOMIC DNA]</scope>
    <source>
        <strain evidence="1 2">JUb275</strain>
    </source>
</reference>
<dbReference type="EMBL" id="QWIV01000013">
    <property type="protein sequence ID" value="RMZ60033.1"/>
    <property type="molecule type" value="Genomic_DNA"/>
</dbReference>
<proteinExistence type="predicted"/>
<name>A0A3M7LBB8_9FLAO</name>
<dbReference type="AlphaFoldDB" id="A0A3M7LBB8"/>
<accession>A0A3M7LBB8</accession>
<organism evidence="1 2">
    <name type="scientific">Chryseobacterium nematophagum</name>
    <dbReference type="NCBI Taxonomy" id="2305228"/>
    <lineage>
        <taxon>Bacteria</taxon>
        <taxon>Pseudomonadati</taxon>
        <taxon>Bacteroidota</taxon>
        <taxon>Flavobacteriia</taxon>
        <taxon>Flavobacteriales</taxon>
        <taxon>Weeksellaceae</taxon>
        <taxon>Chryseobacterium group</taxon>
        <taxon>Chryseobacterium</taxon>
    </lineage>
</organism>
<dbReference type="RefSeq" id="WP_122547157.1">
    <property type="nucleotide sequence ID" value="NZ_QWIV01000013.1"/>
</dbReference>
<evidence type="ECO:0000313" key="2">
    <source>
        <dbReference type="Proteomes" id="UP000267524"/>
    </source>
</evidence>
<protein>
    <submittedName>
        <fullName evidence="1">Uncharacterized protein</fullName>
    </submittedName>
</protein>